<keyword evidence="1" id="KW-0472">Membrane</keyword>
<dbReference type="AlphaFoldDB" id="A0A4V2W3F1"/>
<dbReference type="Proteomes" id="UP000295719">
    <property type="component" value="Unassembled WGS sequence"/>
</dbReference>
<evidence type="ECO:0000256" key="1">
    <source>
        <dbReference type="SAM" id="Phobius"/>
    </source>
</evidence>
<gene>
    <name evidence="2" type="ORF">EDC52_11541</name>
</gene>
<keyword evidence="1" id="KW-1133">Transmembrane helix</keyword>
<protein>
    <submittedName>
        <fullName evidence="2">Uncharacterized protein</fullName>
    </submittedName>
</protein>
<reference evidence="2 3" key="1">
    <citation type="submission" date="2019-03" db="EMBL/GenBank/DDBJ databases">
        <title>Genomic Encyclopedia of Type Strains, Phase IV (KMG-IV): sequencing the most valuable type-strain genomes for metagenomic binning, comparative biology and taxonomic classification.</title>
        <authorList>
            <person name="Goeker M."/>
        </authorList>
    </citation>
    <scope>NUCLEOTIDE SEQUENCE [LARGE SCALE GENOMIC DNA]</scope>
    <source>
        <strain evidence="2 3">DSM 19580</strain>
    </source>
</reference>
<dbReference type="EMBL" id="SMCR01000015">
    <property type="protein sequence ID" value="TCV91719.1"/>
    <property type="molecule type" value="Genomic_DNA"/>
</dbReference>
<accession>A0A4V2W3F1</accession>
<evidence type="ECO:0000313" key="2">
    <source>
        <dbReference type="EMBL" id="TCV91719.1"/>
    </source>
</evidence>
<keyword evidence="1" id="KW-0812">Transmembrane</keyword>
<keyword evidence="3" id="KW-1185">Reference proteome</keyword>
<organism evidence="2 3">
    <name type="scientific">Biostraticola tofi</name>
    <dbReference type="NCBI Taxonomy" id="466109"/>
    <lineage>
        <taxon>Bacteria</taxon>
        <taxon>Pseudomonadati</taxon>
        <taxon>Pseudomonadota</taxon>
        <taxon>Gammaproteobacteria</taxon>
        <taxon>Enterobacterales</taxon>
        <taxon>Bruguierivoracaceae</taxon>
        <taxon>Biostraticola</taxon>
    </lineage>
</organism>
<sequence length="211" mass="24017">MGSEFTSGLIGAIIGGLFTLWGTVIDGRRQERNYENDSKEKRRNVLIGVKTEIITILEVYQSRIAKHLDEYDGSGPFNLIFPITQNNFSFYESNAFYLTTVKEETLRSVVAFYSSARSLVDSFKYNNQIIENIIKKNALYNETKLDAHLSDLEDTLAIATDYGNGLKFIHNEAMEKVEVCLSSINVELVELNSLEKTTLFGRIFKVLSFRK</sequence>
<evidence type="ECO:0000313" key="3">
    <source>
        <dbReference type="Proteomes" id="UP000295719"/>
    </source>
</evidence>
<comment type="caution">
    <text evidence="2">The sequence shown here is derived from an EMBL/GenBank/DDBJ whole genome shotgun (WGS) entry which is preliminary data.</text>
</comment>
<dbReference type="RefSeq" id="WP_131867732.1">
    <property type="nucleotide sequence ID" value="NZ_SMCR01000015.1"/>
</dbReference>
<name>A0A4V2W3F1_9GAMM</name>
<feature type="transmembrane region" description="Helical" evidence="1">
    <location>
        <begin position="6"/>
        <end position="25"/>
    </location>
</feature>
<dbReference type="OrthoDB" id="6636475at2"/>
<proteinExistence type="predicted"/>